<dbReference type="PANTHER" id="PTHR13710">
    <property type="entry name" value="DNA HELICASE RECQ FAMILY MEMBER"/>
    <property type="match status" value="1"/>
</dbReference>
<organism evidence="5 6">
    <name type="scientific">Diaporthe vaccinii</name>
    <dbReference type="NCBI Taxonomy" id="105482"/>
    <lineage>
        <taxon>Eukaryota</taxon>
        <taxon>Fungi</taxon>
        <taxon>Dikarya</taxon>
        <taxon>Ascomycota</taxon>
        <taxon>Pezizomycotina</taxon>
        <taxon>Sordariomycetes</taxon>
        <taxon>Sordariomycetidae</taxon>
        <taxon>Diaporthales</taxon>
        <taxon>Diaporthaceae</taxon>
        <taxon>Diaporthe</taxon>
        <taxon>Diaporthe eres species complex</taxon>
    </lineage>
</organism>
<dbReference type="PANTHER" id="PTHR13710:SF120">
    <property type="entry name" value="BIFUNCTIONAL 3'-5' EXONUCLEASE_ATP-DEPENDENT HELICASE WRN"/>
    <property type="match status" value="1"/>
</dbReference>
<dbReference type="Gene3D" id="1.10.10.10">
    <property type="entry name" value="Winged helix-like DNA-binding domain superfamily/Winged helix DNA-binding domain"/>
    <property type="match status" value="1"/>
</dbReference>
<reference evidence="5 6" key="1">
    <citation type="submission" date="2024-03" db="EMBL/GenBank/DDBJ databases">
        <title>A high-quality draft genome sequence of Diaporthe vaccinii, a causative agent of upright dieback and viscid rot disease in cranberry plants.</title>
        <authorList>
            <person name="Sarrasin M."/>
            <person name="Lang B.F."/>
            <person name="Burger G."/>
        </authorList>
    </citation>
    <scope>NUCLEOTIDE SEQUENCE [LARGE SCALE GENOMIC DNA]</scope>
    <source>
        <strain evidence="5 6">IS7</strain>
    </source>
</reference>
<evidence type="ECO:0000256" key="3">
    <source>
        <dbReference type="ARBA" id="ARBA00034808"/>
    </source>
</evidence>
<sequence>MWLRRVALMQPRAGMRTLLRVVQHERSAADSMRRRPVSLRCSSSISFQSQLDPKPEKRVPDLEPARRVLRETFGHKTFRPGQEEVVSRLLSGESMVLSWPSRSGSSICYLIPAVLQSCETMSHGITVVTSSSAPFLRHMAQTLGDLGIPANFIAPLKGDMGTTASRMYDIERIRQGQTRILCLCTPLADDSDVIHAVNSAPGGVHRVVVGDASYFSTKVAKRAGLTNTSTIPRFIQETTPKGVVLLASSCHPESLQDVRQAFNLPASSIHGLPPLPPPNLELHAHSSPDNAASSAFLAQLLKRRPGQTVIYTVLEKMANDVAAMLQNEGFSARPVMNTLTDAHGKKALSQFEASEFQILCTTPTVRRLINHPHIRNVVFNAIPSSVSSLDRSLRIAGLDGGWSQVFFIFDAAGLQQSENQIRSQVACRRDVSRLLKEIFQGKEPDQTVYLDLGVLKLDLDMRSNSIQSMLSLLQDRLGLIKLGVKESTVCHYVYTNEGQYNLAKNTSLIDKAIAAHSRKASRGYLLELRGAGMRTTGLDHLQVISRLRELADLGHIELYPGGRKLPVRILRRPSPGSGANSIGALADVVYEHGQQEVEAWVQSRREVIELFTRDRCTTVGFAEYFGAELPGGQKRCERCDWCLTGRPLVLRSGQDEEEIDFRKVRAVLQAIPDRDHPRFLARVATGSRSTRVLKRNLDKSPGFGLLRHANFESLVKVFAKECGVPASEVEDWL</sequence>
<dbReference type="EMBL" id="JBAWTH010000104">
    <property type="protein sequence ID" value="KAL2277128.1"/>
    <property type="molecule type" value="Genomic_DNA"/>
</dbReference>
<comment type="similarity">
    <text evidence="1">Belongs to the helicase family. RecQ subfamily.</text>
</comment>
<protein>
    <recommendedName>
        <fullName evidence="3">DNA 3'-5' helicase</fullName>
        <ecNumber evidence="3">5.6.2.4</ecNumber>
    </recommendedName>
</protein>
<evidence type="ECO:0000313" key="5">
    <source>
        <dbReference type="EMBL" id="KAL2277128.1"/>
    </source>
</evidence>
<gene>
    <name evidence="5" type="ORF">FJTKL_00259</name>
</gene>
<dbReference type="InterPro" id="IPR001650">
    <property type="entry name" value="Helicase_C-like"/>
</dbReference>
<accession>A0ABR4E3X8</accession>
<name>A0ABR4E3X8_9PEZI</name>
<dbReference type="InterPro" id="IPR027417">
    <property type="entry name" value="P-loop_NTPase"/>
</dbReference>
<evidence type="ECO:0000259" key="4">
    <source>
        <dbReference type="PROSITE" id="PS51194"/>
    </source>
</evidence>
<evidence type="ECO:0000256" key="2">
    <source>
        <dbReference type="ARBA" id="ARBA00034617"/>
    </source>
</evidence>
<dbReference type="PROSITE" id="PS51194">
    <property type="entry name" value="HELICASE_CTER"/>
    <property type="match status" value="1"/>
</dbReference>
<dbReference type="Gene3D" id="3.40.50.300">
    <property type="entry name" value="P-loop containing nucleotide triphosphate hydrolases"/>
    <property type="match status" value="2"/>
</dbReference>
<comment type="caution">
    <text evidence="5">The sequence shown here is derived from an EMBL/GenBank/DDBJ whole genome shotgun (WGS) entry which is preliminary data.</text>
</comment>
<dbReference type="EC" id="5.6.2.4" evidence="3"/>
<dbReference type="Pfam" id="PF00271">
    <property type="entry name" value="Helicase_C"/>
    <property type="match status" value="1"/>
</dbReference>
<dbReference type="Proteomes" id="UP001600888">
    <property type="component" value="Unassembled WGS sequence"/>
</dbReference>
<proteinExistence type="inferred from homology"/>
<comment type="catalytic activity">
    <reaction evidence="2">
        <text>Couples ATP hydrolysis with the unwinding of duplex DNA by translocating in the 3'-5' direction.</text>
        <dbReference type="EC" id="5.6.2.4"/>
    </reaction>
</comment>
<dbReference type="InterPro" id="IPR036388">
    <property type="entry name" value="WH-like_DNA-bd_sf"/>
</dbReference>
<feature type="domain" description="Helicase C-terminal" evidence="4">
    <location>
        <begin position="296"/>
        <end position="439"/>
    </location>
</feature>
<dbReference type="SUPFAM" id="SSF52540">
    <property type="entry name" value="P-loop containing nucleoside triphosphate hydrolases"/>
    <property type="match status" value="2"/>
</dbReference>
<evidence type="ECO:0000313" key="6">
    <source>
        <dbReference type="Proteomes" id="UP001600888"/>
    </source>
</evidence>
<keyword evidence="6" id="KW-1185">Reference proteome</keyword>
<evidence type="ECO:0000256" key="1">
    <source>
        <dbReference type="ARBA" id="ARBA00005446"/>
    </source>
</evidence>